<accession>A0A8H4QF93</accession>
<feature type="region of interest" description="Disordered" evidence="1">
    <location>
        <begin position="443"/>
        <end position="471"/>
    </location>
</feature>
<evidence type="ECO:0000256" key="2">
    <source>
        <dbReference type="SAM" id="Phobius"/>
    </source>
</evidence>
<dbReference type="Proteomes" id="UP000521872">
    <property type="component" value="Unassembled WGS sequence"/>
</dbReference>
<feature type="transmembrane region" description="Helical" evidence="2">
    <location>
        <begin position="185"/>
        <end position="207"/>
    </location>
</feature>
<keyword evidence="4" id="KW-1185">Reference proteome</keyword>
<keyword evidence="2" id="KW-0812">Transmembrane</keyword>
<dbReference type="AlphaFoldDB" id="A0A8H4QF93"/>
<feature type="transmembrane region" description="Helical" evidence="2">
    <location>
        <begin position="322"/>
        <end position="344"/>
    </location>
</feature>
<gene>
    <name evidence="3" type="ORF">D9613_010652</name>
</gene>
<feature type="transmembrane region" description="Helical" evidence="2">
    <location>
        <begin position="350"/>
        <end position="375"/>
    </location>
</feature>
<comment type="caution">
    <text evidence="3">The sequence shown here is derived from an EMBL/GenBank/DDBJ whole genome shotgun (WGS) entry which is preliminary data.</text>
</comment>
<feature type="transmembrane region" description="Helical" evidence="2">
    <location>
        <begin position="281"/>
        <end position="302"/>
    </location>
</feature>
<keyword evidence="2" id="KW-0472">Membrane</keyword>
<reference evidence="3 4" key="1">
    <citation type="submission" date="2019-12" db="EMBL/GenBank/DDBJ databases">
        <authorList>
            <person name="Floudas D."/>
            <person name="Bentzer J."/>
            <person name="Ahren D."/>
            <person name="Johansson T."/>
            <person name="Persson P."/>
            <person name="Tunlid A."/>
        </authorList>
    </citation>
    <scope>NUCLEOTIDE SEQUENCE [LARGE SCALE GENOMIC DNA]</scope>
    <source>
        <strain evidence="3 4">CBS 102.39</strain>
    </source>
</reference>
<name>A0A8H4QF93_9AGAR</name>
<feature type="compositionally biased region" description="Polar residues" evidence="1">
    <location>
        <begin position="458"/>
        <end position="471"/>
    </location>
</feature>
<keyword evidence="2" id="KW-1133">Transmembrane helix</keyword>
<protein>
    <submittedName>
        <fullName evidence="3">Uncharacterized protein</fullName>
    </submittedName>
</protein>
<proteinExistence type="predicted"/>
<sequence>MFVEFTKRNITFDYSCTLSAYKCASKVFSSGCATCNVLRTACTCRSDSSQSARSGASTQICQYANEVSTPVNRQIWRNPQAGHPEPASLCQKPWRRHVRHCFRLPAPVLLDALFFSFASAHQLMFRRGEMLLVENAPLQNASNENVTVLLAINTAAMVEILFYGIHIVLFSVCMFVLLRNRRTTHIFIFLSAVAMFALSTADAAITMRLQSHDIAFLSDPVQSPRITARMNDKNPLFITNNFISDLIMLYRCYMTQAIWGYLTISTDISFGLPAATGLLPLYAWSIFAFNMVIGIVTVGRVIWISREAKPFIGQRQLKSYHLAIVVLIESTLVYSACVLVYIMFPTGSPYRMVVITVCMRLVAIMPTLLIVLVGLGRTVSDRHTSSTSTMMSAFDARVSATALETGVSYNPHHRIDWPCQESLPDANTDTVSRHGHLFDEEEVHGSSIHGVSHPPVARTTTTTKLNSQSQF</sequence>
<feature type="transmembrane region" description="Helical" evidence="2">
    <location>
        <begin position="160"/>
        <end position="178"/>
    </location>
</feature>
<dbReference type="EMBL" id="JAACJL010000059">
    <property type="protein sequence ID" value="KAF4609947.1"/>
    <property type="molecule type" value="Genomic_DNA"/>
</dbReference>
<feature type="transmembrane region" description="Helical" evidence="2">
    <location>
        <begin position="104"/>
        <end position="125"/>
    </location>
</feature>
<evidence type="ECO:0000313" key="3">
    <source>
        <dbReference type="EMBL" id="KAF4609947.1"/>
    </source>
</evidence>
<evidence type="ECO:0000256" key="1">
    <source>
        <dbReference type="SAM" id="MobiDB-lite"/>
    </source>
</evidence>
<organism evidence="3 4">
    <name type="scientific">Agrocybe pediades</name>
    <dbReference type="NCBI Taxonomy" id="84607"/>
    <lineage>
        <taxon>Eukaryota</taxon>
        <taxon>Fungi</taxon>
        <taxon>Dikarya</taxon>
        <taxon>Basidiomycota</taxon>
        <taxon>Agaricomycotina</taxon>
        <taxon>Agaricomycetes</taxon>
        <taxon>Agaricomycetidae</taxon>
        <taxon>Agaricales</taxon>
        <taxon>Agaricineae</taxon>
        <taxon>Strophariaceae</taxon>
        <taxon>Agrocybe</taxon>
    </lineage>
</organism>
<evidence type="ECO:0000313" key="4">
    <source>
        <dbReference type="Proteomes" id="UP000521872"/>
    </source>
</evidence>